<sequence>MNLAPEIPFAVDVSVDEVAKRCIRGRPVKALLDQGFQDIGLDLVHARGIAFPLGEFGRSEDEPSKRDAGDVVAARSPEPSLLIPVSLLALSLVSQALSA</sequence>
<gene>
    <name evidence="1" type="ORF">FAA86_19340</name>
</gene>
<dbReference type="EMBL" id="STGU01000013">
    <property type="protein sequence ID" value="THV32757.1"/>
    <property type="molecule type" value="Genomic_DNA"/>
</dbReference>
<dbReference type="AlphaFoldDB" id="A0A4S8PPD3"/>
<dbReference type="Proteomes" id="UP000307378">
    <property type="component" value="Unassembled WGS sequence"/>
</dbReference>
<evidence type="ECO:0000313" key="1">
    <source>
        <dbReference type="EMBL" id="THV32757.1"/>
    </source>
</evidence>
<organism evidence="1 2">
    <name type="scientific">Rhizobium rosettiformans W3</name>
    <dbReference type="NCBI Taxonomy" id="538378"/>
    <lineage>
        <taxon>Bacteria</taxon>
        <taxon>Pseudomonadati</taxon>
        <taxon>Pseudomonadota</taxon>
        <taxon>Alphaproteobacteria</taxon>
        <taxon>Hyphomicrobiales</taxon>
        <taxon>Rhizobiaceae</taxon>
        <taxon>Rhizobium/Agrobacterium group</taxon>
        <taxon>Rhizobium</taxon>
    </lineage>
</organism>
<accession>A0A4S8PPD3</accession>
<reference evidence="1 2" key="1">
    <citation type="submission" date="2019-04" db="EMBL/GenBank/DDBJ databases">
        <title>genome sequence of strain W3.</title>
        <authorList>
            <person name="Gao J."/>
            <person name="Sun J."/>
        </authorList>
    </citation>
    <scope>NUCLEOTIDE SEQUENCE [LARGE SCALE GENOMIC DNA]</scope>
    <source>
        <strain evidence="1 2">W3</strain>
    </source>
</reference>
<evidence type="ECO:0000313" key="2">
    <source>
        <dbReference type="Proteomes" id="UP000307378"/>
    </source>
</evidence>
<comment type="caution">
    <text evidence="1">The sequence shown here is derived from an EMBL/GenBank/DDBJ whole genome shotgun (WGS) entry which is preliminary data.</text>
</comment>
<protein>
    <submittedName>
        <fullName evidence="1">Uncharacterized protein</fullName>
    </submittedName>
</protein>
<proteinExistence type="predicted"/>
<name>A0A4S8PPD3_9HYPH</name>